<dbReference type="STRING" id="1150864.MILUP08_42033"/>
<reference evidence="2" key="1">
    <citation type="journal article" date="2012" name="J. Bacteriol.">
        <title>Genome Sequence of Micromonospora lupini Lupac 08, Isolated from Root Nodules of Lupinus angustifolius.</title>
        <authorList>
            <person name="Alonso-Vega P."/>
            <person name="Normand P."/>
            <person name="Bacigalupe R."/>
            <person name="Pujic P."/>
            <person name="Lajus A."/>
            <person name="Vallenet D."/>
            <person name="Carro L."/>
            <person name="Coll P."/>
            <person name="Trujillo M.E."/>
        </authorList>
    </citation>
    <scope>NUCLEOTIDE SEQUENCE [LARGE SCALE GENOMIC DNA]</scope>
    <source>
        <strain evidence="2">Lupac 08</strain>
    </source>
</reference>
<proteinExistence type="predicted"/>
<keyword evidence="2" id="KW-1185">Reference proteome</keyword>
<organism evidence="1 2">
    <name type="scientific">Micromonospora lupini str. Lupac 08</name>
    <dbReference type="NCBI Taxonomy" id="1150864"/>
    <lineage>
        <taxon>Bacteria</taxon>
        <taxon>Bacillati</taxon>
        <taxon>Actinomycetota</taxon>
        <taxon>Actinomycetes</taxon>
        <taxon>Micromonosporales</taxon>
        <taxon>Micromonosporaceae</taxon>
        <taxon>Micromonospora</taxon>
    </lineage>
</organism>
<dbReference type="Proteomes" id="UP000003448">
    <property type="component" value="Unassembled WGS sequence"/>
</dbReference>
<dbReference type="OrthoDB" id="9836719at2"/>
<protein>
    <submittedName>
        <fullName evidence="1">Uncharacterized protein</fullName>
    </submittedName>
</protein>
<gene>
    <name evidence="1" type="ORF">MILUP08_42033</name>
</gene>
<evidence type="ECO:0000313" key="2">
    <source>
        <dbReference type="Proteomes" id="UP000003448"/>
    </source>
</evidence>
<sequence>MTTDGTAALPYSRLVAAPPPGHVDQGERWRQAAQAVGEAADELRRLHRLLPGHWQAGSGQQEADEVLRRLVRQLDEAYDAYTRIAAAVAGREHDLAQARRLAREAVAEARLAGLVVTPAGEVVPPSGSVTPPMAVRATAGRLTARIVEATTRAEAAEQRVAEELAGLPLPHPR</sequence>
<accession>I0KZW6</accession>
<dbReference type="RefSeq" id="WP_007457532.1">
    <property type="nucleotide sequence ID" value="NZ_HF570108.1"/>
</dbReference>
<comment type="caution">
    <text evidence="1">The sequence shown here is derived from an EMBL/GenBank/DDBJ whole genome shotgun (WGS) entry which is preliminary data.</text>
</comment>
<dbReference type="AlphaFoldDB" id="I0KZW6"/>
<evidence type="ECO:0000313" key="1">
    <source>
        <dbReference type="EMBL" id="CCH17113.1"/>
    </source>
</evidence>
<name>I0KZW6_9ACTN</name>
<dbReference type="EMBL" id="CAIE01000017">
    <property type="protein sequence ID" value="CCH17113.1"/>
    <property type="molecule type" value="Genomic_DNA"/>
</dbReference>